<dbReference type="SUPFAM" id="SSF49899">
    <property type="entry name" value="Concanavalin A-like lectins/glucanases"/>
    <property type="match status" value="1"/>
</dbReference>
<protein>
    <submittedName>
        <fullName evidence="3">E3 ubiquitin-protein ligase trim39</fullName>
    </submittedName>
</protein>
<keyword evidence="1" id="KW-0863">Zinc-finger</keyword>
<dbReference type="Proteomes" id="UP001146793">
    <property type="component" value="Unassembled WGS sequence"/>
</dbReference>
<organism evidence="3 4">
    <name type="scientific">Anaeramoeba flamelloides</name>
    <dbReference type="NCBI Taxonomy" id="1746091"/>
    <lineage>
        <taxon>Eukaryota</taxon>
        <taxon>Metamonada</taxon>
        <taxon>Anaeramoebidae</taxon>
        <taxon>Anaeramoeba</taxon>
    </lineage>
</organism>
<feature type="domain" description="B box-type" evidence="2">
    <location>
        <begin position="26"/>
        <end position="73"/>
    </location>
</feature>
<dbReference type="PROSITE" id="PS50119">
    <property type="entry name" value="ZF_BBOX"/>
    <property type="match status" value="1"/>
</dbReference>
<reference evidence="3" key="1">
    <citation type="submission" date="2022-08" db="EMBL/GenBank/DDBJ databases">
        <title>Novel sulphate-reducing endosymbionts in the free-living metamonad Anaeramoeba.</title>
        <authorList>
            <person name="Jerlstrom-Hultqvist J."/>
            <person name="Cepicka I."/>
            <person name="Gallot-Lavallee L."/>
            <person name="Salas-Leiva D."/>
            <person name="Curtis B.A."/>
            <person name="Zahonova K."/>
            <person name="Pipaliya S."/>
            <person name="Dacks J."/>
            <person name="Roger A.J."/>
        </authorList>
    </citation>
    <scope>NUCLEOTIDE SEQUENCE</scope>
    <source>
        <strain evidence="3">Busselton2</strain>
    </source>
</reference>
<evidence type="ECO:0000313" key="3">
    <source>
        <dbReference type="EMBL" id="KAJ3432209.1"/>
    </source>
</evidence>
<sequence>MKQNNFNVPLDPLIGNQIQKTDCKQEKRPNCQVCKQEPIQFECPFCRLNICKKCNEQLHPTKFVFDFHKVQPWTKKEDPVQTICSRHNKELSLFCVVHEEMICSGCLDDYCSTHSKDFLSLKQATVQLNEKVTQMMDKISKTELLPKKTVEQTKEYKAQIIHEIRIFRGNFNKQTKLLRTQLENLISTTEQIIDNTEKYYTTKFGKIVDFNKSLTKQKNENQKIFEKIKIENSKNNYAQIISSSLKLLNNNKKLLTITSASQGKNDDVGEIFDPETNVNCILSKDKRQITGSYRRSKIIGTKTYKKGKHDIQIQIDTFPCDNLDNENNIIIGVIDGNKKQQFYEGNIRKLEGTYAYQTIFSRFAKTILSFAAKWEDVPKNKTYGKPFKNGDIVTLHLDMDQRSISFSLNKIRYETAWENLPSEVCLFVMMSGTKKNKQKNMISLL</sequence>
<dbReference type="SUPFAM" id="SSF57845">
    <property type="entry name" value="B-box zinc-binding domain"/>
    <property type="match status" value="1"/>
</dbReference>
<dbReference type="InterPro" id="IPR050143">
    <property type="entry name" value="TRIM/RBCC"/>
</dbReference>
<dbReference type="InterPro" id="IPR013320">
    <property type="entry name" value="ConA-like_dom_sf"/>
</dbReference>
<comment type="caution">
    <text evidence="3">The sequence shown here is derived from an EMBL/GenBank/DDBJ whole genome shotgun (WGS) entry which is preliminary data.</text>
</comment>
<dbReference type="Gene3D" id="2.60.120.920">
    <property type="match status" value="1"/>
</dbReference>
<dbReference type="InterPro" id="IPR043136">
    <property type="entry name" value="B30.2/SPRY_sf"/>
</dbReference>
<dbReference type="PANTHER" id="PTHR24103">
    <property type="entry name" value="E3 UBIQUITIN-PROTEIN LIGASE TRIM"/>
    <property type="match status" value="1"/>
</dbReference>
<evidence type="ECO:0000256" key="1">
    <source>
        <dbReference type="PROSITE-ProRule" id="PRU00024"/>
    </source>
</evidence>
<dbReference type="Gene3D" id="3.30.160.60">
    <property type="entry name" value="Classic Zinc Finger"/>
    <property type="match status" value="1"/>
</dbReference>
<accession>A0AAV7YRU6</accession>
<evidence type="ECO:0000259" key="2">
    <source>
        <dbReference type="PROSITE" id="PS50119"/>
    </source>
</evidence>
<keyword evidence="1" id="KW-0479">Metal-binding</keyword>
<evidence type="ECO:0000313" key="4">
    <source>
        <dbReference type="Proteomes" id="UP001146793"/>
    </source>
</evidence>
<dbReference type="GO" id="GO:0008270">
    <property type="term" value="F:zinc ion binding"/>
    <property type="evidence" value="ECO:0007669"/>
    <property type="project" value="UniProtKB-KW"/>
</dbReference>
<keyword evidence="1" id="KW-0862">Zinc</keyword>
<name>A0AAV7YRU6_9EUKA</name>
<dbReference type="InterPro" id="IPR000315">
    <property type="entry name" value="Znf_B-box"/>
</dbReference>
<dbReference type="EMBL" id="JANTQA010000047">
    <property type="protein sequence ID" value="KAJ3432209.1"/>
    <property type="molecule type" value="Genomic_DNA"/>
</dbReference>
<proteinExistence type="predicted"/>
<dbReference type="AlphaFoldDB" id="A0AAV7YRU6"/>
<gene>
    <name evidence="3" type="ORF">M0812_21140</name>
</gene>